<feature type="transmembrane region" description="Helical" evidence="5">
    <location>
        <begin position="164"/>
        <end position="183"/>
    </location>
</feature>
<dbReference type="PANTHER" id="PTHR43243:SF35">
    <property type="entry name" value="CATIONIC AMINO ACID TRANSPORTER 2"/>
    <property type="match status" value="1"/>
</dbReference>
<evidence type="ECO:0000256" key="5">
    <source>
        <dbReference type="SAM" id="Phobius"/>
    </source>
</evidence>
<evidence type="ECO:0000313" key="7">
    <source>
        <dbReference type="EMBL" id="MEQ2173165.1"/>
    </source>
</evidence>
<keyword evidence="2 5" id="KW-0812">Transmembrane</keyword>
<accession>A0ABV0NP17</accession>
<feature type="domain" description="Amino acid permease/ SLC12A" evidence="6">
    <location>
        <begin position="74"/>
        <end position="207"/>
    </location>
</feature>
<proteinExistence type="predicted"/>
<protein>
    <submittedName>
        <fullName evidence="7">Cationic amino acid transporter 2</fullName>
    </submittedName>
</protein>
<evidence type="ECO:0000256" key="1">
    <source>
        <dbReference type="ARBA" id="ARBA00004141"/>
    </source>
</evidence>
<gene>
    <name evidence="7" type="primary">SLC7A2_3</name>
    <name evidence="7" type="ORF">GOODEAATRI_029143</name>
</gene>
<comment type="subcellular location">
    <subcellularLocation>
        <location evidence="1">Membrane</location>
        <topology evidence="1">Multi-pass membrane protein</topology>
    </subcellularLocation>
</comment>
<dbReference type="Pfam" id="PF00324">
    <property type="entry name" value="AA_permease"/>
    <property type="match status" value="1"/>
</dbReference>
<dbReference type="EMBL" id="JAHRIO010044202">
    <property type="protein sequence ID" value="MEQ2173165.1"/>
    <property type="molecule type" value="Genomic_DNA"/>
</dbReference>
<dbReference type="Gene3D" id="1.20.1740.10">
    <property type="entry name" value="Amino acid/polyamine transporter I"/>
    <property type="match status" value="1"/>
</dbReference>
<organism evidence="7 8">
    <name type="scientific">Goodea atripinnis</name>
    <dbReference type="NCBI Taxonomy" id="208336"/>
    <lineage>
        <taxon>Eukaryota</taxon>
        <taxon>Metazoa</taxon>
        <taxon>Chordata</taxon>
        <taxon>Craniata</taxon>
        <taxon>Vertebrata</taxon>
        <taxon>Euteleostomi</taxon>
        <taxon>Actinopterygii</taxon>
        <taxon>Neopterygii</taxon>
        <taxon>Teleostei</taxon>
        <taxon>Neoteleostei</taxon>
        <taxon>Acanthomorphata</taxon>
        <taxon>Ovalentaria</taxon>
        <taxon>Atherinomorphae</taxon>
        <taxon>Cyprinodontiformes</taxon>
        <taxon>Goodeidae</taxon>
        <taxon>Goodea</taxon>
    </lineage>
</organism>
<evidence type="ECO:0000256" key="2">
    <source>
        <dbReference type="ARBA" id="ARBA00022692"/>
    </source>
</evidence>
<sequence length="251" mass="27089">MKWPYTCFRNLSVTANVSSDYGVGGFMPYGFSGTLAGAATCFYAFVGFDCIATTGDSLIQQVLSHCSLHCASTSMFTSLCATGEEVKNPQRAIPIGIVVSLTVCFLAYFGVSAALTLMMPYYLLDEKSPLPMAFDYVGWGPAKYVVAVSSFFSQNVLNLNMNPLLPSLLGSMFPLPRILFAMARDGILFKFMSKVSKRQSPVAATMAAGTTAGKLLDQDSPVTGLYLGLFWAPFLFHVFLCALDQLVVVTA</sequence>
<feature type="transmembrane region" description="Helical" evidence="5">
    <location>
        <begin position="224"/>
        <end position="248"/>
    </location>
</feature>
<keyword evidence="3 5" id="KW-1133">Transmembrane helix</keyword>
<evidence type="ECO:0000256" key="3">
    <source>
        <dbReference type="ARBA" id="ARBA00022989"/>
    </source>
</evidence>
<reference evidence="7 8" key="1">
    <citation type="submission" date="2021-06" db="EMBL/GenBank/DDBJ databases">
        <authorList>
            <person name="Palmer J.M."/>
        </authorList>
    </citation>
    <scope>NUCLEOTIDE SEQUENCE [LARGE SCALE GENOMIC DNA]</scope>
    <source>
        <strain evidence="7 8">GA_2019</strain>
        <tissue evidence="7">Muscle</tissue>
    </source>
</reference>
<name>A0ABV0NP17_9TELE</name>
<feature type="transmembrane region" description="Helical" evidence="5">
    <location>
        <begin position="97"/>
        <end position="123"/>
    </location>
</feature>
<evidence type="ECO:0000259" key="6">
    <source>
        <dbReference type="Pfam" id="PF00324"/>
    </source>
</evidence>
<comment type="caution">
    <text evidence="7">The sequence shown here is derived from an EMBL/GenBank/DDBJ whole genome shotgun (WGS) entry which is preliminary data.</text>
</comment>
<keyword evidence="4 5" id="KW-0472">Membrane</keyword>
<dbReference type="Proteomes" id="UP001476798">
    <property type="component" value="Unassembled WGS sequence"/>
</dbReference>
<dbReference type="PANTHER" id="PTHR43243">
    <property type="entry name" value="INNER MEMBRANE TRANSPORTER YGJI-RELATED"/>
    <property type="match status" value="1"/>
</dbReference>
<evidence type="ECO:0000313" key="8">
    <source>
        <dbReference type="Proteomes" id="UP001476798"/>
    </source>
</evidence>
<dbReference type="InterPro" id="IPR004841">
    <property type="entry name" value="AA-permease/SLC12A_dom"/>
</dbReference>
<evidence type="ECO:0000256" key="4">
    <source>
        <dbReference type="ARBA" id="ARBA00023136"/>
    </source>
</evidence>
<keyword evidence="8" id="KW-1185">Reference proteome</keyword>